<feature type="domain" description="A-kinase anchor protein 7-like phosphoesterase" evidence="1">
    <location>
        <begin position="189"/>
        <end position="411"/>
    </location>
</feature>
<dbReference type="PANTHER" id="PTHR13360:SF1">
    <property type="entry name" value="ACTIVATING SIGNAL COINTEGRATOR 1 COMPLEX SUBUNIT 1"/>
    <property type="match status" value="1"/>
</dbReference>
<reference evidence="2" key="1">
    <citation type="journal article" date="2012" name="Proc. Natl. Acad. Sci. U.S.A.">
        <title>Antigenic diversity is generated by distinct evolutionary mechanisms in African trypanosome species.</title>
        <authorList>
            <person name="Jackson A.P."/>
            <person name="Berry A."/>
            <person name="Aslett M."/>
            <person name="Allison H.C."/>
            <person name="Burton P."/>
            <person name="Vavrova-Anderson J."/>
            <person name="Brown R."/>
            <person name="Browne H."/>
            <person name="Corton N."/>
            <person name="Hauser H."/>
            <person name="Gamble J."/>
            <person name="Gilderthorp R."/>
            <person name="Marcello L."/>
            <person name="McQuillan J."/>
            <person name="Otto T.D."/>
            <person name="Quail M.A."/>
            <person name="Sanders M.J."/>
            <person name="van Tonder A."/>
            <person name="Ginger M.L."/>
            <person name="Field M.C."/>
            <person name="Barry J.D."/>
            <person name="Hertz-Fowler C."/>
            <person name="Berriman M."/>
        </authorList>
    </citation>
    <scope>NUCLEOTIDE SEQUENCE</scope>
    <source>
        <strain evidence="2">IL3000</strain>
    </source>
</reference>
<dbReference type="EMBL" id="HE575321">
    <property type="protein sequence ID" value="CCC92138.1"/>
    <property type="molecule type" value="Genomic_DNA"/>
</dbReference>
<dbReference type="Pfam" id="PF10469">
    <property type="entry name" value="AKAP7_NLS"/>
    <property type="match status" value="1"/>
</dbReference>
<dbReference type="InterPro" id="IPR009210">
    <property type="entry name" value="ASCC1"/>
</dbReference>
<evidence type="ECO:0000259" key="1">
    <source>
        <dbReference type="Pfam" id="PF10469"/>
    </source>
</evidence>
<evidence type="ECO:0000313" key="2">
    <source>
        <dbReference type="EMBL" id="CCC92138.1"/>
    </source>
</evidence>
<dbReference type="GO" id="GO:0005634">
    <property type="term" value="C:nucleus"/>
    <property type="evidence" value="ECO:0007669"/>
    <property type="project" value="TreeGrafter"/>
</dbReference>
<sequence length="413" mass="45661">MTELVSSKCTLSCSSHAKSYEGVRNVKAFDDMTQKRLGVFYGVGDAVDRTAKKLCIGGSVCSCLLRETGWFCQSCGKVSHDARRVCGHCLVIDPSLQRSFTVDVGKNTEASIDVGVPLDSSFRVVTFSHRRCFRVFVPQQLDALGSGVPPRCSGGFIVDEPAQTGKHAEVCAQGPESAVQGRRRRRKPYTHFISIPFGKVETLRSHAASLLEEMKQRCLDPEAGVTEDIFTTPPRIHMTLLMLSLPTDDAVSLALNCMNTLRERLSEWRQVNVTNNGDVSIKLGGLHVMHGGGQSVNSARVLYMGLADEDSAVVVGELQDIIHECFDELIKDDLHVAESKLFHVTLMNTKWRVSEGDLREGRRAPSFDARRILQYFSGATLSDGSVFLNKVELCALHYDAARECYTCLDEVFF</sequence>
<gene>
    <name evidence="2" type="ORF">TCIL3000_8_3570</name>
</gene>
<name>G0URX6_TRYCI</name>
<dbReference type="VEuPathDB" id="TriTrypDB:TcIL3000_8_3570"/>
<dbReference type="InterPro" id="IPR019510">
    <property type="entry name" value="AKAP7-like_phosphoesterase"/>
</dbReference>
<proteinExistence type="predicted"/>
<dbReference type="PANTHER" id="PTHR13360">
    <property type="entry name" value="ACTIVATING SIGNAL COINTEGRATOR 1 COMPLEX SUBUNIT 1"/>
    <property type="match status" value="1"/>
</dbReference>
<organism evidence="2">
    <name type="scientific">Trypanosoma congolense (strain IL3000)</name>
    <dbReference type="NCBI Taxonomy" id="1068625"/>
    <lineage>
        <taxon>Eukaryota</taxon>
        <taxon>Discoba</taxon>
        <taxon>Euglenozoa</taxon>
        <taxon>Kinetoplastea</taxon>
        <taxon>Metakinetoplastina</taxon>
        <taxon>Trypanosomatida</taxon>
        <taxon>Trypanosomatidae</taxon>
        <taxon>Trypanosoma</taxon>
        <taxon>Nannomonas</taxon>
    </lineage>
</organism>
<accession>G0URX6</accession>
<dbReference type="GO" id="GO:0006307">
    <property type="term" value="P:DNA alkylation repair"/>
    <property type="evidence" value="ECO:0007669"/>
    <property type="project" value="InterPro"/>
</dbReference>
<dbReference type="Gene3D" id="3.90.1140.10">
    <property type="entry name" value="Cyclic phosphodiesterase"/>
    <property type="match status" value="1"/>
</dbReference>
<dbReference type="AlphaFoldDB" id="G0URX6"/>
<dbReference type="GO" id="GO:0006355">
    <property type="term" value="P:regulation of DNA-templated transcription"/>
    <property type="evidence" value="ECO:0007669"/>
    <property type="project" value="TreeGrafter"/>
</dbReference>
<protein>
    <submittedName>
        <fullName evidence="2">Uncharacterized protein TCIL3000_8_3570</fullName>
    </submittedName>
</protein>